<feature type="coiled-coil region" evidence="5">
    <location>
        <begin position="73"/>
        <end position="135"/>
    </location>
</feature>
<feature type="compositionally biased region" description="Polar residues" evidence="6">
    <location>
        <begin position="8"/>
        <end position="25"/>
    </location>
</feature>
<feature type="compositionally biased region" description="Polar residues" evidence="6">
    <location>
        <begin position="222"/>
        <end position="234"/>
    </location>
</feature>
<evidence type="ECO:0000313" key="8">
    <source>
        <dbReference type="EMBL" id="KAG6525535.1"/>
    </source>
</evidence>
<name>A0A8J5HF04_ZINOF</name>
<keyword evidence="5" id="KW-0175">Coiled coil</keyword>
<keyword evidence="9" id="KW-1185">Reference proteome</keyword>
<dbReference type="PROSITE" id="PS50888">
    <property type="entry name" value="BHLH"/>
    <property type="match status" value="1"/>
</dbReference>
<dbReference type="PANTHER" id="PTHR47075">
    <property type="entry name" value="TRANSCRIPTION FACTOR BHLH47"/>
    <property type="match status" value="1"/>
</dbReference>
<dbReference type="AlphaFoldDB" id="A0A8J5HF04"/>
<evidence type="ECO:0000313" key="9">
    <source>
        <dbReference type="Proteomes" id="UP000734854"/>
    </source>
</evidence>
<dbReference type="EMBL" id="JACMSC010000004">
    <property type="protein sequence ID" value="KAG6525535.1"/>
    <property type="molecule type" value="Genomic_DNA"/>
</dbReference>
<evidence type="ECO:0000256" key="5">
    <source>
        <dbReference type="SAM" id="Coils"/>
    </source>
</evidence>
<dbReference type="Pfam" id="PF23177">
    <property type="entry name" value="bHLH_IRO3"/>
    <property type="match status" value="1"/>
</dbReference>
<keyword evidence="2" id="KW-0238">DNA-binding</keyword>
<keyword evidence="4" id="KW-0539">Nucleus</keyword>
<evidence type="ECO:0000256" key="1">
    <source>
        <dbReference type="ARBA" id="ARBA00023015"/>
    </source>
</evidence>
<evidence type="ECO:0000256" key="2">
    <source>
        <dbReference type="ARBA" id="ARBA00023125"/>
    </source>
</evidence>
<feature type="region of interest" description="Disordered" evidence="6">
    <location>
        <begin position="1"/>
        <end position="43"/>
    </location>
</feature>
<feature type="region of interest" description="Disordered" evidence="6">
    <location>
        <begin position="177"/>
        <end position="200"/>
    </location>
</feature>
<protein>
    <recommendedName>
        <fullName evidence="7">BHLH domain-containing protein</fullName>
    </recommendedName>
</protein>
<accession>A0A8J5HF04</accession>
<dbReference type="PANTHER" id="PTHR47075:SF9">
    <property type="entry name" value="TRANSCRIPTION FACTOR BHLH47"/>
    <property type="match status" value="1"/>
</dbReference>
<dbReference type="GO" id="GO:0003677">
    <property type="term" value="F:DNA binding"/>
    <property type="evidence" value="ECO:0007669"/>
    <property type="project" value="UniProtKB-KW"/>
</dbReference>
<feature type="compositionally biased region" description="Polar residues" evidence="6">
    <location>
        <begin position="180"/>
        <end position="191"/>
    </location>
</feature>
<reference evidence="8 9" key="1">
    <citation type="submission" date="2020-08" db="EMBL/GenBank/DDBJ databases">
        <title>Plant Genome Project.</title>
        <authorList>
            <person name="Zhang R.-G."/>
        </authorList>
    </citation>
    <scope>NUCLEOTIDE SEQUENCE [LARGE SCALE GENOMIC DNA]</scope>
    <source>
        <tissue evidence="8">Rhizome</tissue>
    </source>
</reference>
<evidence type="ECO:0000259" key="7">
    <source>
        <dbReference type="PROSITE" id="PS50888"/>
    </source>
</evidence>
<proteinExistence type="predicted"/>
<dbReference type="OrthoDB" id="1931098at2759"/>
<feature type="domain" description="BHLH" evidence="7">
    <location>
        <begin position="33"/>
        <end position="83"/>
    </location>
</feature>
<feature type="compositionally biased region" description="Basic and acidic residues" evidence="6">
    <location>
        <begin position="34"/>
        <end position="43"/>
    </location>
</feature>
<comment type="caution">
    <text evidence="8">The sequence shown here is derived from an EMBL/GenBank/DDBJ whole genome shotgun (WGS) entry which is preliminary data.</text>
</comment>
<keyword evidence="1" id="KW-0805">Transcription regulation</keyword>
<organism evidence="8 9">
    <name type="scientific">Zingiber officinale</name>
    <name type="common">Ginger</name>
    <name type="synonym">Amomum zingiber</name>
    <dbReference type="NCBI Taxonomy" id="94328"/>
    <lineage>
        <taxon>Eukaryota</taxon>
        <taxon>Viridiplantae</taxon>
        <taxon>Streptophyta</taxon>
        <taxon>Embryophyta</taxon>
        <taxon>Tracheophyta</taxon>
        <taxon>Spermatophyta</taxon>
        <taxon>Magnoliopsida</taxon>
        <taxon>Liliopsida</taxon>
        <taxon>Zingiberales</taxon>
        <taxon>Zingiberaceae</taxon>
        <taxon>Zingiber</taxon>
    </lineage>
</organism>
<dbReference type="InterPro" id="IPR057075">
    <property type="entry name" value="bHLH_IRO3"/>
</dbReference>
<sequence>MVMESPIANGTNAGPGQSPNSSIPTKRNLKKVSKKENKSLREKKKRDYLNELFMDLAQALEPTRLNNGKAYILVETTRVLRDLVAQVEALRKENSALVNESQYVRVEKNELQDEKKALRVEVERLQSELNEMQSNSMGEWGNKLDLAPSMPVQTQQQPSLPLYDIVVQQDFNSLPDAGCSPTSAKAPTSVSRPHARYPTPLDAWPLELLSRNQREAHEAQQIKCTSRSGASTISGEGMPGK</sequence>
<feature type="region of interest" description="Disordered" evidence="6">
    <location>
        <begin position="212"/>
        <end position="241"/>
    </location>
</feature>
<evidence type="ECO:0000256" key="6">
    <source>
        <dbReference type="SAM" id="MobiDB-lite"/>
    </source>
</evidence>
<evidence type="ECO:0000256" key="4">
    <source>
        <dbReference type="ARBA" id="ARBA00023242"/>
    </source>
</evidence>
<dbReference type="GO" id="GO:0046983">
    <property type="term" value="F:protein dimerization activity"/>
    <property type="evidence" value="ECO:0007669"/>
    <property type="project" value="InterPro"/>
</dbReference>
<evidence type="ECO:0000256" key="3">
    <source>
        <dbReference type="ARBA" id="ARBA00023163"/>
    </source>
</evidence>
<keyword evidence="3" id="KW-0804">Transcription</keyword>
<gene>
    <name evidence="8" type="ORF">ZIOFF_015497</name>
</gene>
<dbReference type="Proteomes" id="UP000734854">
    <property type="component" value="Unassembled WGS sequence"/>
</dbReference>
<dbReference type="InterPro" id="IPR011598">
    <property type="entry name" value="bHLH_dom"/>
</dbReference>